<comment type="caution">
    <text evidence="7">The sequence shown here is derived from an EMBL/GenBank/DDBJ whole genome shotgun (WGS) entry which is preliminary data.</text>
</comment>
<dbReference type="InterPro" id="IPR011936">
    <property type="entry name" value="Myxo_disulph_rpt"/>
</dbReference>
<dbReference type="Gene3D" id="2.130.10.30">
    <property type="entry name" value="Regulator of chromosome condensation 1/beta-lactamase-inhibitor protein II"/>
    <property type="match status" value="2"/>
</dbReference>
<dbReference type="Pfam" id="PF13948">
    <property type="entry name" value="DUF4215"/>
    <property type="match status" value="1"/>
</dbReference>
<evidence type="ECO:0000256" key="1">
    <source>
        <dbReference type="ARBA" id="ARBA00022658"/>
    </source>
</evidence>
<dbReference type="InterPro" id="IPR009091">
    <property type="entry name" value="RCC1/BLIP-II"/>
</dbReference>
<evidence type="ECO:0000256" key="5">
    <source>
        <dbReference type="SAM" id="MobiDB-lite"/>
    </source>
</evidence>
<dbReference type="NCBIfam" id="TIGR02232">
    <property type="entry name" value="myxo_disulf_rpt"/>
    <property type="match status" value="2"/>
</dbReference>
<sequence>MLSGCADSANVGDDGTDETDSTETGEQDPPSDTDTDAGGPVCGDGLVEADEACEPGDDTGLCTPDCQLNVCGDGHVFADDFEACDDGNDLDDDACTTACEPNVCGDGIIFYGVEGCDDGNDVAGDGCSNTCTPEQVTQIVAGATHTCALLHTGAVRCWGENTFGMLGYGHTDTIGDDEHPAAAGDIDMGGIAVQLSAGYYHTCALLDTGAVRCWGSNIVGQLGIPGQQDVGDDEVPSSVSEVDIGGKVVQITSGDAHNCALLDTGKVRCWGLNHRGQLGYGNTLDIGDDENPSLAGDVNLGLHAAVALSAGAYSTCAVLDNGAVRCWGSGNNGILGYGNLEHIGDDETPSTAGNVDVGGKATQVSIHLLHTCARLDTGEVRCWGLGTLSGHPWAKYTIGDDEPPTAVGTVDLGVGVVDVSTGQFHTCVVLDGGGVRCWGSADQGQLGYGSDEFIGDDEGPTSVGLVELGGSVTSLVTGDAHSCALVLDGSVRCWGSNEYGQLGLGHTQNIGDDELPTSADPIRVY</sequence>
<dbReference type="PROSITE" id="PS50012">
    <property type="entry name" value="RCC1_3"/>
    <property type="match status" value="6"/>
</dbReference>
<reference evidence="7 8" key="1">
    <citation type="submission" date="2014-12" db="EMBL/GenBank/DDBJ databases">
        <title>Genome assembly of Enhygromyxa salina DSM 15201.</title>
        <authorList>
            <person name="Sharma G."/>
            <person name="Subramanian S."/>
        </authorList>
    </citation>
    <scope>NUCLEOTIDE SEQUENCE [LARGE SCALE GENOMIC DNA]</scope>
    <source>
        <strain evidence="7 8">DSM 15201</strain>
    </source>
</reference>
<feature type="region of interest" description="Disordered" evidence="5">
    <location>
        <begin position="1"/>
        <end position="41"/>
    </location>
</feature>
<dbReference type="AlphaFoldDB" id="A0A0C2A0M0"/>
<dbReference type="Proteomes" id="UP000031599">
    <property type="component" value="Unassembled WGS sequence"/>
</dbReference>
<evidence type="ECO:0000313" key="7">
    <source>
        <dbReference type="EMBL" id="KIG16938.1"/>
    </source>
</evidence>
<keyword evidence="4" id="KW-1015">Disulfide bond</keyword>
<feature type="region of interest" description="Disordered" evidence="5">
    <location>
        <begin position="506"/>
        <end position="525"/>
    </location>
</feature>
<dbReference type="SUPFAM" id="SSF50985">
    <property type="entry name" value="RCC1/BLIP-II"/>
    <property type="match status" value="2"/>
</dbReference>
<dbReference type="PRINTS" id="PR00633">
    <property type="entry name" value="RCCNDNSATION"/>
</dbReference>
<name>A0A0C2A0M0_9BACT</name>
<evidence type="ECO:0000256" key="4">
    <source>
        <dbReference type="ARBA" id="ARBA00023157"/>
    </source>
</evidence>
<gene>
    <name evidence="7" type="ORF">DB30_03922</name>
</gene>
<dbReference type="GO" id="GO:0005085">
    <property type="term" value="F:guanyl-nucleotide exchange factor activity"/>
    <property type="evidence" value="ECO:0007669"/>
    <property type="project" value="TreeGrafter"/>
</dbReference>
<keyword evidence="3" id="KW-0677">Repeat</keyword>
<keyword evidence="1" id="KW-0344">Guanine-nucleotide releasing factor</keyword>
<dbReference type="GO" id="GO:0005737">
    <property type="term" value="C:cytoplasm"/>
    <property type="evidence" value="ECO:0007669"/>
    <property type="project" value="TreeGrafter"/>
</dbReference>
<accession>A0A0C2A0M0</accession>
<feature type="domain" description="RCC1-like" evidence="6">
    <location>
        <begin position="213"/>
        <end position="517"/>
    </location>
</feature>
<dbReference type="EMBL" id="JMCC02000030">
    <property type="protein sequence ID" value="KIG16938.1"/>
    <property type="molecule type" value="Genomic_DNA"/>
</dbReference>
<dbReference type="PANTHER" id="PTHR45982">
    <property type="entry name" value="REGULATOR OF CHROMOSOME CONDENSATION"/>
    <property type="match status" value="1"/>
</dbReference>
<evidence type="ECO:0000313" key="8">
    <source>
        <dbReference type="Proteomes" id="UP000031599"/>
    </source>
</evidence>
<dbReference type="InterPro" id="IPR051553">
    <property type="entry name" value="Ran_GTPase-activating"/>
</dbReference>
<dbReference type="InterPro" id="IPR000408">
    <property type="entry name" value="Reg_chr_condens"/>
</dbReference>
<evidence type="ECO:0000256" key="3">
    <source>
        <dbReference type="ARBA" id="ARBA00022737"/>
    </source>
</evidence>
<organism evidence="7 8">
    <name type="scientific">Enhygromyxa salina</name>
    <dbReference type="NCBI Taxonomy" id="215803"/>
    <lineage>
        <taxon>Bacteria</taxon>
        <taxon>Pseudomonadati</taxon>
        <taxon>Myxococcota</taxon>
        <taxon>Polyangia</taxon>
        <taxon>Nannocystales</taxon>
        <taxon>Nannocystaceae</taxon>
        <taxon>Enhygromyxa</taxon>
    </lineage>
</organism>
<evidence type="ECO:0000259" key="6">
    <source>
        <dbReference type="Pfam" id="PF25390"/>
    </source>
</evidence>
<proteinExistence type="predicted"/>
<dbReference type="Pfam" id="PF13540">
    <property type="entry name" value="RCC1_2"/>
    <property type="match status" value="1"/>
</dbReference>
<feature type="compositionally biased region" description="Acidic residues" evidence="5">
    <location>
        <begin position="14"/>
        <end position="35"/>
    </location>
</feature>
<dbReference type="PANTHER" id="PTHR45982:SF1">
    <property type="entry name" value="REGULATOR OF CHROMOSOME CONDENSATION"/>
    <property type="match status" value="1"/>
</dbReference>
<evidence type="ECO:0000256" key="2">
    <source>
        <dbReference type="ARBA" id="ARBA00022729"/>
    </source>
</evidence>
<dbReference type="Pfam" id="PF25390">
    <property type="entry name" value="WD40_RLD"/>
    <property type="match status" value="1"/>
</dbReference>
<keyword evidence="2" id="KW-0732">Signal</keyword>
<protein>
    <submittedName>
        <fullName evidence="7">Molybdopterin oxidoreductase, iron-sulfur binding subunit</fullName>
    </submittedName>
</protein>
<dbReference type="InterPro" id="IPR058923">
    <property type="entry name" value="RCC1-like_dom"/>
</dbReference>